<name>A0A1W5D838_9LECA</name>
<dbReference type="CDD" id="cd02180">
    <property type="entry name" value="GH16_fungal_KRE6_glucanase"/>
    <property type="match status" value="1"/>
</dbReference>
<evidence type="ECO:0000256" key="6">
    <source>
        <dbReference type="ARBA" id="ARBA00023136"/>
    </source>
</evidence>
<evidence type="ECO:0000313" key="13">
    <source>
        <dbReference type="EMBL" id="SLM39201.1"/>
    </source>
</evidence>
<evidence type="ECO:0000256" key="9">
    <source>
        <dbReference type="SAM" id="Coils"/>
    </source>
</evidence>
<protein>
    <submittedName>
        <fullName evidence="13">Concanavalin A-like lectin/glucanases superfamily</fullName>
    </submittedName>
</protein>
<dbReference type="GO" id="GO:0005886">
    <property type="term" value="C:plasma membrane"/>
    <property type="evidence" value="ECO:0007669"/>
    <property type="project" value="TreeGrafter"/>
</dbReference>
<feature type="domain" description="GH16" evidence="12">
    <location>
        <begin position="381"/>
        <end position="741"/>
    </location>
</feature>
<reference evidence="14" key="1">
    <citation type="submission" date="2017-03" db="EMBL/GenBank/DDBJ databases">
        <authorList>
            <person name="Sharma R."/>
            <person name="Thines M."/>
        </authorList>
    </citation>
    <scope>NUCLEOTIDE SEQUENCE [LARGE SCALE GENOMIC DNA]</scope>
</reference>
<evidence type="ECO:0000313" key="14">
    <source>
        <dbReference type="Proteomes" id="UP000192927"/>
    </source>
</evidence>
<dbReference type="PANTHER" id="PTHR31361:SF14">
    <property type="entry name" value="GH16 DOMAIN-CONTAINING PROTEIN"/>
    <property type="match status" value="1"/>
</dbReference>
<dbReference type="EMBL" id="FWEW01003471">
    <property type="protein sequence ID" value="SLM39201.1"/>
    <property type="molecule type" value="Genomic_DNA"/>
</dbReference>
<dbReference type="GO" id="GO:0030246">
    <property type="term" value="F:carbohydrate binding"/>
    <property type="evidence" value="ECO:0007669"/>
    <property type="project" value="UniProtKB-KW"/>
</dbReference>
<dbReference type="SUPFAM" id="SSF49899">
    <property type="entry name" value="Concanavalin A-like lectins/glucanases"/>
    <property type="match status" value="1"/>
</dbReference>
<dbReference type="AlphaFoldDB" id="A0A1W5D838"/>
<feature type="compositionally biased region" description="Low complexity" evidence="10">
    <location>
        <begin position="9"/>
        <end position="18"/>
    </location>
</feature>
<keyword evidence="5 11" id="KW-1133">Transmembrane helix</keyword>
<dbReference type="Pfam" id="PF03935">
    <property type="entry name" value="SKN1_KRE6_Sbg1"/>
    <property type="match status" value="1"/>
</dbReference>
<feature type="compositionally biased region" description="Pro residues" evidence="10">
    <location>
        <begin position="77"/>
        <end position="87"/>
    </location>
</feature>
<evidence type="ECO:0000256" key="2">
    <source>
        <dbReference type="ARBA" id="ARBA00010962"/>
    </source>
</evidence>
<keyword evidence="4" id="KW-0735">Signal-anchor</keyword>
<feature type="region of interest" description="Disordered" evidence="10">
    <location>
        <begin position="233"/>
        <end position="263"/>
    </location>
</feature>
<proteinExistence type="inferred from homology"/>
<dbReference type="InterPro" id="IPR005629">
    <property type="entry name" value="Skn1/Kre6/Sbg1"/>
</dbReference>
<keyword evidence="6 11" id="KW-0472">Membrane</keyword>
<dbReference type="GO" id="GO:0005789">
    <property type="term" value="C:endoplasmic reticulum membrane"/>
    <property type="evidence" value="ECO:0007669"/>
    <property type="project" value="TreeGrafter"/>
</dbReference>
<keyword evidence="3 11" id="KW-0812">Transmembrane</keyword>
<evidence type="ECO:0000256" key="7">
    <source>
        <dbReference type="ARBA" id="ARBA00023180"/>
    </source>
</evidence>
<dbReference type="PANTHER" id="PTHR31361">
    <property type="entry name" value="BETA-GLUCAN SYNTHESIS-ASSOCIATED PROTEIN KRE6-RELATED"/>
    <property type="match status" value="1"/>
</dbReference>
<feature type="compositionally biased region" description="Polar residues" evidence="10">
    <location>
        <begin position="235"/>
        <end position="245"/>
    </location>
</feature>
<evidence type="ECO:0000259" key="12">
    <source>
        <dbReference type="PROSITE" id="PS51762"/>
    </source>
</evidence>
<evidence type="ECO:0000256" key="4">
    <source>
        <dbReference type="ARBA" id="ARBA00022968"/>
    </source>
</evidence>
<comment type="similarity">
    <text evidence="2">Belongs to the SKN1/KRE6 family.</text>
</comment>
<dbReference type="GO" id="GO:0015926">
    <property type="term" value="F:glucosidase activity"/>
    <property type="evidence" value="ECO:0007669"/>
    <property type="project" value="TreeGrafter"/>
</dbReference>
<feature type="coiled-coil region" evidence="9">
    <location>
        <begin position="890"/>
        <end position="940"/>
    </location>
</feature>
<dbReference type="Gene3D" id="2.60.120.200">
    <property type="match status" value="1"/>
</dbReference>
<evidence type="ECO:0000256" key="5">
    <source>
        <dbReference type="ARBA" id="ARBA00022989"/>
    </source>
</evidence>
<keyword evidence="7" id="KW-0325">Glycoprotein</keyword>
<evidence type="ECO:0000256" key="11">
    <source>
        <dbReference type="SAM" id="Phobius"/>
    </source>
</evidence>
<feature type="region of interest" description="Disordered" evidence="10">
    <location>
        <begin position="1"/>
        <end position="219"/>
    </location>
</feature>
<sequence>MATPPKLASRPSSQGSSSQDEAETQQYGRSPTALGAEAASAALRGDGITALPARSKPSSASNQRKHSTSGLVTRPGAAPPATPPPPPPRRRQRSYVPAVSSPLNPASPEGSVKSRDSSINFNEDVEKDRTNLPNTIPSQTTEATSAAPVSRGPIPGPPLPRRGRRKPSGLADLRRQQSPASLKPQAPMTLSDLGRDYSRYPSHKDRISNSGPLSAPRHYSRAVGTPRTALILVSPTPQNPFSDPPTNGEDPENGEKTFSPFLDDRMGAPSTADYGYGFPMYTDEKELDDDMHMPYPDDDVQFKPKFSDYLARRQLCSLFGMILILLGLICLFIVMPIISSSGTDIYGYPYDTPLNQMPHGDAIDPSSWAYVNSRKYSLLRNIRTGLIDPDTPDSAMTRKSIQGEDLQLVFSDEFNTPNRTFYPGDDPFWTGANLWYAGTEDMEWYDPDAISTYDGTLILQLDKFPNHGLDFRSGMLNSWNQICFKGGALEVSISLAGPGGVPGLWPGAWTMGNLGRPGYQSTTDGVWPYTYNSCDAGITPNQSSADGMSMLPGQKLSSCTCPGADHPTPGTGRGAPEIDVIEASADPNLRIGVVTQSYQVAPYDIWYRPNYDFLEIPNYNTTQMNAYCGGPFQQAISGTTILNNGWYDGNQYQKYAYEYAPGTGGDAQIGWFVGEDMSYMINGNAIGPNGNVQSRIISEEPMSIILNLGFSTSWTQIDWKDLKFPSMMHVDYVRWYQPSGAYSVTCDPPGYETTKYIADHPKAYNNPNLTPGNACGTSVSTTVSASAAMKEDQGNMAAIKFAYGEPQGSKRKTYNALLKEKIGELDKKNEECAKLCRDIAEYGEAAQSLENTVYDLQVANENYAARVVSLQEELQYGYTDDDTRMLSGILRKVKTQMAGLRQKNKEQEQMTEWLRAADTARLQQLVIEKLSSEIKHLQQKNTD</sequence>
<dbReference type="PROSITE" id="PS51762">
    <property type="entry name" value="GH16_2"/>
    <property type="match status" value="1"/>
</dbReference>
<organism evidence="13 14">
    <name type="scientific">Lasallia pustulata</name>
    <dbReference type="NCBI Taxonomy" id="136370"/>
    <lineage>
        <taxon>Eukaryota</taxon>
        <taxon>Fungi</taxon>
        <taxon>Dikarya</taxon>
        <taxon>Ascomycota</taxon>
        <taxon>Pezizomycotina</taxon>
        <taxon>Lecanoromycetes</taxon>
        <taxon>OSLEUM clade</taxon>
        <taxon>Umbilicariomycetidae</taxon>
        <taxon>Umbilicariales</taxon>
        <taxon>Umbilicariaceae</taxon>
        <taxon>Lasallia</taxon>
    </lineage>
</organism>
<evidence type="ECO:0000256" key="8">
    <source>
        <dbReference type="ARBA" id="ARBA00023316"/>
    </source>
</evidence>
<dbReference type="InterPro" id="IPR013320">
    <property type="entry name" value="ConA-like_dom_sf"/>
</dbReference>
<evidence type="ECO:0000256" key="10">
    <source>
        <dbReference type="SAM" id="MobiDB-lite"/>
    </source>
</evidence>
<comment type="subcellular location">
    <subcellularLocation>
        <location evidence="1">Membrane</location>
        <topology evidence="1">Single-pass type II membrane protein</topology>
    </subcellularLocation>
</comment>
<accession>A0A1W5D838</accession>
<dbReference type="Proteomes" id="UP000192927">
    <property type="component" value="Unassembled WGS sequence"/>
</dbReference>
<evidence type="ECO:0000256" key="1">
    <source>
        <dbReference type="ARBA" id="ARBA00004606"/>
    </source>
</evidence>
<keyword evidence="13" id="KW-0430">Lectin</keyword>
<dbReference type="GO" id="GO:0031505">
    <property type="term" value="P:fungal-type cell wall organization"/>
    <property type="evidence" value="ECO:0007669"/>
    <property type="project" value="TreeGrafter"/>
</dbReference>
<feature type="transmembrane region" description="Helical" evidence="11">
    <location>
        <begin position="315"/>
        <end position="338"/>
    </location>
</feature>
<feature type="compositionally biased region" description="Low complexity" evidence="10">
    <location>
        <begin position="33"/>
        <end position="42"/>
    </location>
</feature>
<feature type="compositionally biased region" description="Basic and acidic residues" evidence="10">
    <location>
        <begin position="193"/>
        <end position="207"/>
    </location>
</feature>
<feature type="compositionally biased region" description="Polar residues" evidence="10">
    <location>
        <begin position="131"/>
        <end position="144"/>
    </location>
</feature>
<dbReference type="InterPro" id="IPR000757">
    <property type="entry name" value="Beta-glucanase-like"/>
</dbReference>
<keyword evidence="8" id="KW-0961">Cell wall biogenesis/degradation</keyword>
<dbReference type="GO" id="GO:0006078">
    <property type="term" value="P:(1-&gt;6)-beta-D-glucan biosynthetic process"/>
    <property type="evidence" value="ECO:0007669"/>
    <property type="project" value="TreeGrafter"/>
</dbReference>
<keyword evidence="9" id="KW-0175">Coiled coil</keyword>
<evidence type="ECO:0000256" key="3">
    <source>
        <dbReference type="ARBA" id="ARBA00022692"/>
    </source>
</evidence>
<keyword evidence="14" id="KW-1185">Reference proteome</keyword>